<dbReference type="EMBL" id="JAJUWU010000001">
    <property type="protein sequence ID" value="MCE7026426.1"/>
    <property type="molecule type" value="Genomic_DNA"/>
</dbReference>
<keyword evidence="2" id="KW-1185">Reference proteome</keyword>
<proteinExistence type="predicted"/>
<name>A0A9X1T2N0_9HYPH</name>
<organism evidence="1 2">
    <name type="scientific">Jiella avicenniae</name>
    <dbReference type="NCBI Taxonomy" id="2907202"/>
    <lineage>
        <taxon>Bacteria</taxon>
        <taxon>Pseudomonadati</taxon>
        <taxon>Pseudomonadota</taxon>
        <taxon>Alphaproteobacteria</taxon>
        <taxon>Hyphomicrobiales</taxon>
        <taxon>Aurantimonadaceae</taxon>
        <taxon>Jiella</taxon>
    </lineage>
</organism>
<gene>
    <name evidence="1" type="ORF">LZD57_00350</name>
</gene>
<protein>
    <submittedName>
        <fullName evidence="1">Uncharacterized protein</fullName>
    </submittedName>
</protein>
<comment type="caution">
    <text evidence="1">The sequence shown here is derived from an EMBL/GenBank/DDBJ whole genome shotgun (WGS) entry which is preliminary data.</text>
</comment>
<sequence>MVKITTVQASHTYGVLDPYMTERRDTKFVPGSLSAGENIVILPQGGYTDRGGTDDFGRVRRRLDKIALTAAMVAMPNGGSAATLVASQKTVTDEAAGNRFVIADVTLPTARSLTFLDVEDVSVSDSGGAGALIVEYLDGATWRTFGRALSAQIERNRGSRRFSVGAPGNAIGAFSRYRVCLDATKASGTVSLSGISLWSERADNSKAVVRAARDAEGTSFQLVVTDQTIDIFVAGIWQASIPSYLGSPEVRSVQMEASYDSILLFHPDLAPRKMLRLGDDREWNIARAPFTNIPNVDYGAQYTNGVNEIQEIKGYSTNTYDLTFEGEITTLISTASNEAVKAALEGLTNVGPGLIVTGDDNDTFQVEFASEKTKERNVLTMIGTNQEAEGFVSIRTLREGKPGGEPIISSARGFPAVGRFAMGRLNMFGLRSRPATQLSSVTSQPFDLSSEIKTAVSALVYDIADSEGAAIVDALFGRTLIMFSTDAVYFYGNRKLSAEETPDIVRSPSPGIEPGVPPVQTDDAILYVEKGGEVLRLLSYSEIDQNYTAGNASVLSAFLVDGVVDMAKRRSANGIDADLAVMANADGTATALTILRTQDVSGFAPWRTDGKFVSTVVDRSNDLWFLCERERPGGTDIRLERFAPIKLLDEGTEFEVVTPSATLTVAARFEGRSVWIVAEGQVIGPVTVTAGQVTLPVPVSGMVRVGTWLPATATDQPVRREQETNQREARLKRVVRAKLSVVETTSLAIACNGSAPFDMPLAANDETILDRAPLDAPFTGFCEAEGMHGFTDAATVTVTQLRPGFLTVRSVTKDVVM</sequence>
<accession>A0A9X1T2N0</accession>
<dbReference type="Proteomes" id="UP001139035">
    <property type="component" value="Unassembled WGS sequence"/>
</dbReference>
<evidence type="ECO:0000313" key="2">
    <source>
        <dbReference type="Proteomes" id="UP001139035"/>
    </source>
</evidence>
<reference evidence="1" key="1">
    <citation type="submission" date="2022-01" db="EMBL/GenBank/DDBJ databases">
        <title>Jiella avicenniae sp. nov., a novel endophytic bacterium isolated from bark of Avicennia marina.</title>
        <authorList>
            <person name="Tuo L."/>
        </authorList>
    </citation>
    <scope>NUCLEOTIDE SEQUENCE</scope>
    <source>
        <strain evidence="1">CBK1P-4</strain>
    </source>
</reference>
<evidence type="ECO:0000313" key="1">
    <source>
        <dbReference type="EMBL" id="MCE7026426.1"/>
    </source>
</evidence>
<dbReference type="AlphaFoldDB" id="A0A9X1T2N0"/>
<dbReference type="RefSeq" id="WP_233717130.1">
    <property type="nucleotide sequence ID" value="NZ_JAJUWU010000001.1"/>
</dbReference>